<accession>A0ABV5C0V1</accession>
<organism evidence="1 2">
    <name type="scientific">Paenibacillus medicaginis</name>
    <dbReference type="NCBI Taxonomy" id="1470560"/>
    <lineage>
        <taxon>Bacteria</taxon>
        <taxon>Bacillati</taxon>
        <taxon>Bacillota</taxon>
        <taxon>Bacilli</taxon>
        <taxon>Bacillales</taxon>
        <taxon>Paenibacillaceae</taxon>
        <taxon>Paenibacillus</taxon>
    </lineage>
</organism>
<dbReference type="Proteomes" id="UP001580430">
    <property type="component" value="Unassembled WGS sequence"/>
</dbReference>
<gene>
    <name evidence="1" type="ORF">ACE5LO_12165</name>
</gene>
<protein>
    <recommendedName>
        <fullName evidence="3">DksA C4-type domain-containing protein</fullName>
    </recommendedName>
</protein>
<sequence length="118" mass="13673">MDKHKECRVLRAKLRDLYEDSIDAAKFGVPTDEIDAKITFLQERLSQLEQSIGKNKEYEGLEVPEPSGFKILGEVIGICGYCEKEVYSGRKYPDPKEGLFCSYYCRKRNRKKQKDPSE</sequence>
<dbReference type="EMBL" id="JBHIRY010000009">
    <property type="protein sequence ID" value="MFB5761147.1"/>
    <property type="molecule type" value="Genomic_DNA"/>
</dbReference>
<proteinExistence type="predicted"/>
<dbReference type="RefSeq" id="WP_375520290.1">
    <property type="nucleotide sequence ID" value="NZ_JBHIRY010000009.1"/>
</dbReference>
<name>A0ABV5C0V1_9BACL</name>
<keyword evidence="2" id="KW-1185">Reference proteome</keyword>
<reference evidence="1 2" key="1">
    <citation type="submission" date="2024-09" db="EMBL/GenBank/DDBJ databases">
        <title>Paenibacillus zeirhizospherea sp. nov., isolated from surface of the maize (Zea mays) roots in a horticulture field, Hungary.</title>
        <authorList>
            <person name="Marton D."/>
            <person name="Farkas M."/>
            <person name="Bedics A."/>
            <person name="Toth E."/>
            <person name="Tancsics A."/>
            <person name="Boka K."/>
            <person name="Marati G."/>
            <person name="Kriszt B."/>
            <person name="Cserhati M."/>
        </authorList>
    </citation>
    <scope>NUCLEOTIDE SEQUENCE [LARGE SCALE GENOMIC DNA]</scope>
    <source>
        <strain evidence="1 2">JCM 18446</strain>
    </source>
</reference>
<evidence type="ECO:0008006" key="3">
    <source>
        <dbReference type="Google" id="ProtNLM"/>
    </source>
</evidence>
<evidence type="ECO:0000313" key="1">
    <source>
        <dbReference type="EMBL" id="MFB5761147.1"/>
    </source>
</evidence>
<comment type="caution">
    <text evidence="1">The sequence shown here is derived from an EMBL/GenBank/DDBJ whole genome shotgun (WGS) entry which is preliminary data.</text>
</comment>
<evidence type="ECO:0000313" key="2">
    <source>
        <dbReference type="Proteomes" id="UP001580430"/>
    </source>
</evidence>